<dbReference type="GO" id="GO:0003700">
    <property type="term" value="F:DNA-binding transcription factor activity"/>
    <property type="evidence" value="ECO:0007669"/>
    <property type="project" value="InterPro"/>
</dbReference>
<dbReference type="PRINTS" id="PR00040">
    <property type="entry name" value="HTHMERR"/>
</dbReference>
<dbReference type="Gene3D" id="1.20.5.170">
    <property type="match status" value="1"/>
</dbReference>
<dbReference type="CDD" id="cd04766">
    <property type="entry name" value="HTH_HspR"/>
    <property type="match status" value="1"/>
</dbReference>
<dbReference type="PANTHER" id="PTHR30204:SF58">
    <property type="entry name" value="HTH-TYPE TRANSCRIPTIONAL REGULATOR YFMP"/>
    <property type="match status" value="1"/>
</dbReference>
<feature type="domain" description="HTH merR-type" evidence="3">
    <location>
        <begin position="18"/>
        <end position="86"/>
    </location>
</feature>
<dbReference type="AlphaFoldDB" id="A0A7J5US19"/>
<accession>A0A7J5US19</accession>
<evidence type="ECO:0000313" key="4">
    <source>
        <dbReference type="EMBL" id="KAE8765041.1"/>
    </source>
</evidence>
<sequence>MSATAAEGRSGPAGERGVFGISVAAEMVGMDPQSLRLYERRGLLQPDRTPGGTRRYSADDVARLGRIGELLEAGLNLAGVAAVLGLEADNAELAADNASLTADNAELSADNAELAADNARLRAELGR</sequence>
<reference evidence="4 5" key="1">
    <citation type="submission" date="2019-10" db="EMBL/GenBank/DDBJ databases">
        <title>Georgenia wutianyii sp. nov. and Georgenia yuyongxinii sp. nov. isolated from plateau pika (Ochotona curzoniae) in the Qinghai-Tibet plateau of China.</title>
        <authorList>
            <person name="Tian Z."/>
        </authorList>
    </citation>
    <scope>NUCLEOTIDE SEQUENCE [LARGE SCALE GENOMIC DNA]</scope>
    <source>
        <strain evidence="4 5">DSM 21501</strain>
    </source>
</reference>
<evidence type="ECO:0000256" key="2">
    <source>
        <dbReference type="SAM" id="Coils"/>
    </source>
</evidence>
<dbReference type="EMBL" id="WHJE01000017">
    <property type="protein sequence ID" value="KAE8765041.1"/>
    <property type="molecule type" value="Genomic_DNA"/>
</dbReference>
<keyword evidence="2" id="KW-0175">Coiled coil</keyword>
<proteinExistence type="predicted"/>
<dbReference type="PANTHER" id="PTHR30204">
    <property type="entry name" value="REDOX-CYCLING DRUG-SENSING TRANSCRIPTIONAL ACTIVATOR SOXR"/>
    <property type="match status" value="1"/>
</dbReference>
<protein>
    <submittedName>
        <fullName evidence="4">MerR family transcriptional regulator</fullName>
    </submittedName>
</protein>
<dbReference type="GO" id="GO:0003677">
    <property type="term" value="F:DNA binding"/>
    <property type="evidence" value="ECO:0007669"/>
    <property type="project" value="UniProtKB-KW"/>
</dbReference>
<evidence type="ECO:0000256" key="1">
    <source>
        <dbReference type="ARBA" id="ARBA00023125"/>
    </source>
</evidence>
<dbReference type="PROSITE" id="PS50937">
    <property type="entry name" value="HTH_MERR_2"/>
    <property type="match status" value="1"/>
</dbReference>
<evidence type="ECO:0000313" key="5">
    <source>
        <dbReference type="Proteomes" id="UP000451860"/>
    </source>
</evidence>
<name>A0A7J5US19_9MICO</name>
<dbReference type="InterPro" id="IPR000551">
    <property type="entry name" value="MerR-type_HTH_dom"/>
</dbReference>
<dbReference type="Gene3D" id="1.10.1660.10">
    <property type="match status" value="1"/>
</dbReference>
<dbReference type="SUPFAM" id="SSF46955">
    <property type="entry name" value="Putative DNA-binding domain"/>
    <property type="match status" value="1"/>
</dbReference>
<organism evidence="4 5">
    <name type="scientific">Georgenia thermotolerans</name>
    <dbReference type="NCBI Taxonomy" id="527326"/>
    <lineage>
        <taxon>Bacteria</taxon>
        <taxon>Bacillati</taxon>
        <taxon>Actinomycetota</taxon>
        <taxon>Actinomycetes</taxon>
        <taxon>Micrococcales</taxon>
        <taxon>Bogoriellaceae</taxon>
        <taxon>Georgenia</taxon>
    </lineage>
</organism>
<keyword evidence="5" id="KW-1185">Reference proteome</keyword>
<feature type="coiled-coil region" evidence="2">
    <location>
        <begin position="90"/>
        <end position="124"/>
    </location>
</feature>
<dbReference type="InterPro" id="IPR047057">
    <property type="entry name" value="MerR_fam"/>
</dbReference>
<keyword evidence="1" id="KW-0238">DNA-binding</keyword>
<dbReference type="Pfam" id="PF13411">
    <property type="entry name" value="MerR_1"/>
    <property type="match status" value="1"/>
</dbReference>
<comment type="caution">
    <text evidence="4">The sequence shown here is derived from an EMBL/GenBank/DDBJ whole genome shotgun (WGS) entry which is preliminary data.</text>
</comment>
<dbReference type="InterPro" id="IPR009061">
    <property type="entry name" value="DNA-bd_dom_put_sf"/>
</dbReference>
<dbReference type="OrthoDB" id="5345718at2"/>
<dbReference type="Proteomes" id="UP000451860">
    <property type="component" value="Unassembled WGS sequence"/>
</dbReference>
<dbReference type="SMART" id="SM00422">
    <property type="entry name" value="HTH_MERR"/>
    <property type="match status" value="1"/>
</dbReference>
<evidence type="ECO:0000259" key="3">
    <source>
        <dbReference type="PROSITE" id="PS50937"/>
    </source>
</evidence>
<dbReference type="RefSeq" id="WP_152199648.1">
    <property type="nucleotide sequence ID" value="NZ_VUKF01000001.1"/>
</dbReference>
<gene>
    <name evidence="4" type="ORF">GB883_06015</name>
</gene>